<evidence type="ECO:0000313" key="1">
    <source>
        <dbReference type="EMBL" id="POF28698.1"/>
    </source>
</evidence>
<dbReference type="CDD" id="cd00586">
    <property type="entry name" value="4HBT"/>
    <property type="match status" value="1"/>
</dbReference>
<dbReference type="InterPro" id="IPR050563">
    <property type="entry name" value="4-hydroxybenzoyl-CoA_TE"/>
</dbReference>
<dbReference type="Pfam" id="PF13279">
    <property type="entry name" value="4HBT_2"/>
    <property type="match status" value="1"/>
</dbReference>
<dbReference type="InterPro" id="IPR029069">
    <property type="entry name" value="HotDog_dom_sf"/>
</dbReference>
<keyword evidence="2" id="KW-1185">Reference proteome</keyword>
<evidence type="ECO:0000313" key="2">
    <source>
        <dbReference type="Proteomes" id="UP000236959"/>
    </source>
</evidence>
<sequence>MLADTEKVKVKSGDKGTVMKMNEENGMTLAGEAKPLQSAVMTVKDDWIDYNGHLNMAYYNVLFDTALDQVFEQLGLGPDYVKTRNASFFTAEVHVCYLQELSAGMPVTVSVQLIGFDAKRAHIYQELRHAEEGWLSATSEQMSLHVDMEARKVVPWPDDIRANLAALLSGHGCLPRPERVGRRIEIPR</sequence>
<accession>A0A2S3ULU5</accession>
<dbReference type="Gene3D" id="3.10.129.10">
    <property type="entry name" value="Hotdog Thioesterase"/>
    <property type="match status" value="1"/>
</dbReference>
<dbReference type="SUPFAM" id="SSF54637">
    <property type="entry name" value="Thioesterase/thiol ester dehydrase-isomerase"/>
    <property type="match status" value="1"/>
</dbReference>
<organism evidence="1 2">
    <name type="scientific">Roseibium marinum</name>
    <dbReference type="NCBI Taxonomy" id="281252"/>
    <lineage>
        <taxon>Bacteria</taxon>
        <taxon>Pseudomonadati</taxon>
        <taxon>Pseudomonadota</taxon>
        <taxon>Alphaproteobacteria</taxon>
        <taxon>Hyphomicrobiales</taxon>
        <taxon>Stappiaceae</taxon>
        <taxon>Roseibium</taxon>
    </lineage>
</organism>
<dbReference type="GO" id="GO:0047617">
    <property type="term" value="F:fatty acyl-CoA hydrolase activity"/>
    <property type="evidence" value="ECO:0007669"/>
    <property type="project" value="TreeGrafter"/>
</dbReference>
<dbReference type="AlphaFoldDB" id="A0A2S3ULU5"/>
<dbReference type="PANTHER" id="PTHR31793">
    <property type="entry name" value="4-HYDROXYBENZOYL-COA THIOESTERASE FAMILY MEMBER"/>
    <property type="match status" value="1"/>
</dbReference>
<keyword evidence="1" id="KW-0378">Hydrolase</keyword>
<dbReference type="PANTHER" id="PTHR31793:SF2">
    <property type="entry name" value="BLR1345 PROTEIN"/>
    <property type="match status" value="1"/>
</dbReference>
<comment type="caution">
    <text evidence="1">The sequence shown here is derived from an EMBL/GenBank/DDBJ whole genome shotgun (WGS) entry which is preliminary data.</text>
</comment>
<dbReference type="Proteomes" id="UP000236959">
    <property type="component" value="Unassembled WGS sequence"/>
</dbReference>
<name>A0A2S3ULU5_9HYPH</name>
<dbReference type="EMBL" id="PPCN01000012">
    <property type="protein sequence ID" value="POF28698.1"/>
    <property type="molecule type" value="Genomic_DNA"/>
</dbReference>
<reference evidence="1 2" key="1">
    <citation type="submission" date="2018-01" db="EMBL/GenBank/DDBJ databases">
        <title>Genomic Encyclopedia of Archaeal and Bacterial Type Strains, Phase II (KMG-II): from individual species to whole genera.</title>
        <authorList>
            <person name="Goeker M."/>
        </authorList>
    </citation>
    <scope>NUCLEOTIDE SEQUENCE [LARGE SCALE GENOMIC DNA]</scope>
    <source>
        <strain evidence="1 2">DSM 17023</strain>
    </source>
</reference>
<protein>
    <submittedName>
        <fullName evidence="1">Acyl-CoA thioester hydrolase</fullName>
    </submittedName>
</protein>
<proteinExistence type="predicted"/>
<gene>
    <name evidence="1" type="ORF">CLV41_112113</name>
</gene>